<comment type="caution">
    <text evidence="1">The sequence shown here is derived from an EMBL/GenBank/DDBJ whole genome shotgun (WGS) entry which is preliminary data.</text>
</comment>
<protein>
    <submittedName>
        <fullName evidence="1">Uncharacterized protein</fullName>
    </submittedName>
</protein>
<keyword evidence="2" id="KW-1185">Reference proteome</keyword>
<sequence length="269" mass="30173">MEPIHAHFVAGLNQQPRLGPLRGLHSNQFVSISYDLANDWLYVDWKAEQTEQPVRDNCLVLLELVKRHLVRRVLNDNRQVQTMWAAAAEWGGTVWFPALADAGVDYFAWIYSPHLYSRLSTDQTLAYTQRPVVLTFEEYETAQRWLQAMSPPCCGLCRVGAMHWPSPGFGRPCSRRFWAELLRSRCGLCVSSEGSASTGWLGASPSSTTHGAGACAGRFSRVIRSRAPAREGDRTALRFGSGCAPKHWYRMQNLIECPFPGLCDVVEQA</sequence>
<reference evidence="2" key="1">
    <citation type="journal article" date="2019" name="Int. J. Syst. Evol. Microbiol.">
        <title>The Global Catalogue of Microorganisms (GCM) 10K type strain sequencing project: providing services to taxonomists for standard genome sequencing and annotation.</title>
        <authorList>
            <consortium name="The Broad Institute Genomics Platform"/>
            <consortium name="The Broad Institute Genome Sequencing Center for Infectious Disease"/>
            <person name="Wu L."/>
            <person name="Ma J."/>
        </authorList>
    </citation>
    <scope>NUCLEOTIDE SEQUENCE [LARGE SCALE GENOMIC DNA]</scope>
    <source>
        <strain evidence="2">JCM 17924</strain>
    </source>
</reference>
<accession>A0ABP8JDF3</accession>
<proteinExistence type="predicted"/>
<evidence type="ECO:0000313" key="2">
    <source>
        <dbReference type="Proteomes" id="UP001500454"/>
    </source>
</evidence>
<evidence type="ECO:0000313" key="1">
    <source>
        <dbReference type="EMBL" id="GAA4389008.1"/>
    </source>
</evidence>
<name>A0ABP8JDF3_9BACT</name>
<dbReference type="Proteomes" id="UP001500454">
    <property type="component" value="Unassembled WGS sequence"/>
</dbReference>
<organism evidence="1 2">
    <name type="scientific">Hymenobacter koreensis</name>
    <dbReference type="NCBI Taxonomy" id="1084523"/>
    <lineage>
        <taxon>Bacteria</taxon>
        <taxon>Pseudomonadati</taxon>
        <taxon>Bacteroidota</taxon>
        <taxon>Cytophagia</taxon>
        <taxon>Cytophagales</taxon>
        <taxon>Hymenobacteraceae</taxon>
        <taxon>Hymenobacter</taxon>
    </lineage>
</organism>
<gene>
    <name evidence="1" type="ORF">GCM10023186_35970</name>
</gene>
<dbReference type="EMBL" id="BAABHA010000013">
    <property type="protein sequence ID" value="GAA4389008.1"/>
    <property type="molecule type" value="Genomic_DNA"/>
</dbReference>